<feature type="region of interest" description="Disordered" evidence="1">
    <location>
        <begin position="83"/>
        <end position="103"/>
    </location>
</feature>
<dbReference type="SUPFAM" id="SSF56935">
    <property type="entry name" value="Porins"/>
    <property type="match status" value="1"/>
</dbReference>
<reference evidence="3" key="1">
    <citation type="submission" date="2020-10" db="EMBL/GenBank/DDBJ databases">
        <title>Genome Sequence of ESBL Producing Zambian Clinical Strains.</title>
        <authorList>
            <person name="Shawa M."/>
            <person name="Furuta Y."/>
            <person name="Simbotwe M."/>
            <person name="Mulenga E."/>
            <person name="Mubanga M."/>
            <person name="Mulenga G."/>
            <person name="Kaile C."/>
            <person name="Zorigt T."/>
            <person name="Hang'ombe B."/>
            <person name="Higashi H."/>
        </authorList>
    </citation>
    <scope>NUCLEOTIDE SEQUENCE</scope>
    <source>
        <strain evidence="3">Zam_UTH_09</strain>
    </source>
</reference>
<evidence type="ECO:0000313" key="3">
    <source>
        <dbReference type="EMBL" id="GHK53520.1"/>
    </source>
</evidence>
<protein>
    <recommendedName>
        <fullName evidence="2">TonB-dependent receptor plug domain-containing protein</fullName>
    </recommendedName>
</protein>
<dbReference type="PANTHER" id="PTHR32552:SF82">
    <property type="entry name" value="FCUA PROTEIN"/>
    <property type="match status" value="1"/>
</dbReference>
<dbReference type="EMBL" id="BNFF01000001">
    <property type="protein sequence ID" value="GHK53520.1"/>
    <property type="molecule type" value="Genomic_DNA"/>
</dbReference>
<evidence type="ECO:0000313" key="4">
    <source>
        <dbReference type="Proteomes" id="UP000655094"/>
    </source>
</evidence>
<feature type="domain" description="TonB-dependent receptor plug" evidence="2">
    <location>
        <begin position="24"/>
        <end position="83"/>
    </location>
</feature>
<gene>
    <name evidence="3" type="ORF">KPZU09_32560</name>
</gene>
<dbReference type="InterPro" id="IPR039426">
    <property type="entry name" value="TonB-dep_rcpt-like"/>
</dbReference>
<dbReference type="GO" id="GO:0015344">
    <property type="term" value="F:siderophore uptake transmembrane transporter activity"/>
    <property type="evidence" value="ECO:0007669"/>
    <property type="project" value="TreeGrafter"/>
</dbReference>
<name>A0A919HTC8_KLEPN</name>
<dbReference type="PANTHER" id="PTHR32552">
    <property type="entry name" value="FERRICHROME IRON RECEPTOR-RELATED"/>
    <property type="match status" value="1"/>
</dbReference>
<dbReference type="GO" id="GO:0009279">
    <property type="term" value="C:cell outer membrane"/>
    <property type="evidence" value="ECO:0007669"/>
    <property type="project" value="TreeGrafter"/>
</dbReference>
<proteinExistence type="predicted"/>
<feature type="compositionally biased region" description="Gly residues" evidence="1">
    <location>
        <begin position="84"/>
        <end position="93"/>
    </location>
</feature>
<evidence type="ECO:0000256" key="1">
    <source>
        <dbReference type="SAM" id="MobiDB-lite"/>
    </source>
</evidence>
<accession>A0A919HTC8</accession>
<dbReference type="InterPro" id="IPR037066">
    <property type="entry name" value="Plug_dom_sf"/>
</dbReference>
<organism evidence="3 4">
    <name type="scientific">Klebsiella pneumoniae</name>
    <dbReference type="NCBI Taxonomy" id="573"/>
    <lineage>
        <taxon>Bacteria</taxon>
        <taxon>Pseudomonadati</taxon>
        <taxon>Pseudomonadota</taxon>
        <taxon>Gammaproteobacteria</taxon>
        <taxon>Enterobacterales</taxon>
        <taxon>Enterobacteriaceae</taxon>
        <taxon>Klebsiella/Raoultella group</taxon>
        <taxon>Klebsiella</taxon>
        <taxon>Klebsiella pneumoniae complex</taxon>
    </lineage>
</organism>
<dbReference type="AlphaFoldDB" id="A0A919HTC8"/>
<comment type="caution">
    <text evidence="3">The sequence shown here is derived from an EMBL/GenBank/DDBJ whole genome shotgun (WGS) entry which is preliminary data.</text>
</comment>
<dbReference type="Pfam" id="PF07715">
    <property type="entry name" value="Plug"/>
    <property type="match status" value="1"/>
</dbReference>
<dbReference type="Proteomes" id="UP000655094">
    <property type="component" value="Unassembled WGS sequence"/>
</dbReference>
<dbReference type="InterPro" id="IPR012910">
    <property type="entry name" value="Plug_dom"/>
</dbReference>
<dbReference type="Gene3D" id="2.170.130.10">
    <property type="entry name" value="TonB-dependent receptor, plug domain"/>
    <property type="match status" value="1"/>
</dbReference>
<sequence>MVPAFLDGQIAHGGRLGMLGEQKAMDVPFNVIGYTSKLIQDQQAKTIADVVSNDAGVQAVQGYGNFAETYRIRGFKLDGDDMTMGGGGRGAASGDGHPDAGAR</sequence>
<evidence type="ECO:0000259" key="2">
    <source>
        <dbReference type="Pfam" id="PF07715"/>
    </source>
</evidence>